<protein>
    <submittedName>
        <fullName evidence="2">ROK family glucokinase</fullName>
        <ecNumber evidence="2">2.7.1.-</ecNumber>
        <ecNumber evidence="2">2.7.1.85</ecNumber>
    </submittedName>
</protein>
<dbReference type="PANTHER" id="PTHR18964:SF165">
    <property type="entry name" value="BETA-GLUCOSIDE KINASE"/>
    <property type="match status" value="1"/>
</dbReference>
<dbReference type="InterPro" id="IPR043129">
    <property type="entry name" value="ATPase_NBD"/>
</dbReference>
<dbReference type="EC" id="2.7.1.85" evidence="2"/>
<evidence type="ECO:0000256" key="1">
    <source>
        <dbReference type="ARBA" id="ARBA00006479"/>
    </source>
</evidence>
<evidence type="ECO:0000313" key="3">
    <source>
        <dbReference type="Proteomes" id="UP000049127"/>
    </source>
</evidence>
<keyword evidence="2" id="KW-0418">Kinase</keyword>
<dbReference type="CDD" id="cd24068">
    <property type="entry name" value="ASKHA_NBD_ROK_FnNanK-like"/>
    <property type="match status" value="1"/>
</dbReference>
<dbReference type="EMBL" id="CEKZ01000022">
    <property type="protein sequence ID" value="CEQ04872.1"/>
    <property type="molecule type" value="Genomic_DNA"/>
</dbReference>
<accession>A0A0C7GE13</accession>
<proteinExistence type="inferred from homology"/>
<name>A0A0C7GE13_PARSO</name>
<dbReference type="OrthoDB" id="9795247at2"/>
<reference evidence="2 3" key="1">
    <citation type="submission" date="2015-01" db="EMBL/GenBank/DDBJ databases">
        <authorList>
            <person name="Aslett A.Martin."/>
            <person name="De Silva Nishadi"/>
        </authorList>
    </citation>
    <scope>NUCLEOTIDE SEQUENCE [LARGE SCALE GENOMIC DNA]</scope>
    <source>
        <strain evidence="2 3">R28058</strain>
    </source>
</reference>
<sequence>MKKFICIDIGGTSIKYGVLNEDGSIITKDCMDTKALEEGGIGILEKIKYIVKKYINDYSIEGICISTAGMVDPNEGKIIYSLEELIPGYTGMEIKKEVEEEFKIRCEVENDVNCAGLGETWLGAGKGSSSAVCMTIGTGIGGCVIINNRLLSGFSNSAGEIGYMNVDGKRFQDLASTTSLVKRVAKAKGISEKDLNGKIIFEMAKNKDEDCLKEIDYMIKSLSIGIANLCYVTNPEVIILGGGIMAQEEFIKKRLKDALSQELIKNIYDNTRIEFAKKQNDAGMIGALYNFLNKI</sequence>
<dbReference type="RefSeq" id="WP_055342916.1">
    <property type="nucleotide sequence ID" value="NZ_CDNI01000022.1"/>
</dbReference>
<evidence type="ECO:0000313" key="2">
    <source>
        <dbReference type="EMBL" id="CEQ04872.1"/>
    </source>
</evidence>
<dbReference type="AlphaFoldDB" id="A0A0C7GE13"/>
<dbReference type="Gene3D" id="3.30.420.40">
    <property type="match status" value="2"/>
</dbReference>
<keyword evidence="2" id="KW-0808">Transferase</keyword>
<dbReference type="Pfam" id="PF00480">
    <property type="entry name" value="ROK"/>
    <property type="match status" value="1"/>
</dbReference>
<dbReference type="PANTHER" id="PTHR18964">
    <property type="entry name" value="ROK (REPRESSOR, ORF, KINASE) FAMILY"/>
    <property type="match status" value="1"/>
</dbReference>
<dbReference type="GO" id="GO:0047700">
    <property type="term" value="F:beta-glucoside kinase activity"/>
    <property type="evidence" value="ECO:0007669"/>
    <property type="project" value="UniProtKB-EC"/>
</dbReference>
<dbReference type="EC" id="2.7.1.-" evidence="2"/>
<gene>
    <name evidence="2" type="primary">bglK_1</name>
    <name evidence="2" type="ORF">R28058_25891</name>
</gene>
<dbReference type="Proteomes" id="UP000049127">
    <property type="component" value="Unassembled WGS sequence"/>
</dbReference>
<dbReference type="SUPFAM" id="SSF53067">
    <property type="entry name" value="Actin-like ATPase domain"/>
    <property type="match status" value="1"/>
</dbReference>
<comment type="similarity">
    <text evidence="1">Belongs to the ROK (NagC/XylR) family.</text>
</comment>
<organism evidence="2 3">
    <name type="scientific">Paraclostridium sordellii</name>
    <name type="common">Clostridium sordellii</name>
    <dbReference type="NCBI Taxonomy" id="1505"/>
    <lineage>
        <taxon>Bacteria</taxon>
        <taxon>Bacillati</taxon>
        <taxon>Bacillota</taxon>
        <taxon>Clostridia</taxon>
        <taxon>Peptostreptococcales</taxon>
        <taxon>Peptostreptococcaceae</taxon>
        <taxon>Paraclostridium</taxon>
    </lineage>
</organism>
<dbReference type="InterPro" id="IPR000600">
    <property type="entry name" value="ROK"/>
</dbReference>